<accession>A0A3R7EPN1</accession>
<dbReference type="AlphaFoldDB" id="A0A3R7EPN1"/>
<proteinExistence type="predicted"/>
<dbReference type="InterPro" id="IPR038717">
    <property type="entry name" value="Tc1-like_DDE_dom"/>
</dbReference>
<evidence type="ECO:0000313" key="3">
    <source>
        <dbReference type="Proteomes" id="UP000285430"/>
    </source>
</evidence>
<protein>
    <recommendedName>
        <fullName evidence="1">Tc1-like transposase DDE domain-containing protein</fullName>
    </recommendedName>
</protein>
<name>A0A3R7EPN1_APHAT</name>
<evidence type="ECO:0000313" key="2">
    <source>
        <dbReference type="EMBL" id="RHZ09401.1"/>
    </source>
</evidence>
<comment type="caution">
    <text evidence="2">The sequence shown here is derived from an EMBL/GenBank/DDBJ whole genome shotgun (WGS) entry which is preliminary data.</text>
</comment>
<sequence>MFVHAYFVKWFGKCMDEVEKLEKQGVTVVIDNAKYHKGQPADTPRGMWRKADLLTACLRFNVDVESVDLKKTIWARLKPVVAAKVLPVVVIMALSRGRDVVYTPPHHSDLQPIEMVWSKVKGDFGVQYFVDTTFADVQSRLAVAFDALPPAVIWNCVRHWDKLLQDMYQLLLTREENEDEGSSSDESSDAAVRVIQSSKPLESLCFHKWICVNRVDLIRLGKPCL</sequence>
<dbReference type="VEuPathDB" id="FungiDB:H257_01993"/>
<dbReference type="PANTHER" id="PTHR33939">
    <property type="entry name" value="PROTEIN CBG22215"/>
    <property type="match status" value="1"/>
</dbReference>
<dbReference type="GO" id="GO:0003676">
    <property type="term" value="F:nucleic acid binding"/>
    <property type="evidence" value="ECO:0007669"/>
    <property type="project" value="InterPro"/>
</dbReference>
<gene>
    <name evidence="2" type="ORF">DYB37_014090</name>
</gene>
<dbReference type="InterPro" id="IPR036397">
    <property type="entry name" value="RNaseH_sf"/>
</dbReference>
<dbReference type="Pfam" id="PF13358">
    <property type="entry name" value="DDE_3"/>
    <property type="match status" value="1"/>
</dbReference>
<reference evidence="2 3" key="1">
    <citation type="submission" date="2018-08" db="EMBL/GenBank/DDBJ databases">
        <title>Aphanomyces genome sequencing and annotation.</title>
        <authorList>
            <person name="Minardi D."/>
            <person name="Oidtmann B."/>
            <person name="Van Der Giezen M."/>
            <person name="Studholme D.J."/>
        </authorList>
    </citation>
    <scope>NUCLEOTIDE SEQUENCE [LARGE SCALE GENOMIC DNA]</scope>
    <source>
        <strain evidence="2 3">Da</strain>
    </source>
</reference>
<evidence type="ECO:0000259" key="1">
    <source>
        <dbReference type="Pfam" id="PF13358"/>
    </source>
</evidence>
<dbReference type="Proteomes" id="UP000285430">
    <property type="component" value="Unassembled WGS sequence"/>
</dbReference>
<feature type="domain" description="Tc1-like transposase DDE" evidence="1">
    <location>
        <begin position="7"/>
        <end position="123"/>
    </location>
</feature>
<organism evidence="2 3">
    <name type="scientific">Aphanomyces astaci</name>
    <name type="common">Crayfish plague agent</name>
    <dbReference type="NCBI Taxonomy" id="112090"/>
    <lineage>
        <taxon>Eukaryota</taxon>
        <taxon>Sar</taxon>
        <taxon>Stramenopiles</taxon>
        <taxon>Oomycota</taxon>
        <taxon>Saprolegniomycetes</taxon>
        <taxon>Saprolegniales</taxon>
        <taxon>Verrucalvaceae</taxon>
        <taxon>Aphanomyces</taxon>
    </lineage>
</organism>
<dbReference type="PANTHER" id="PTHR33939:SF1">
    <property type="entry name" value="DUF4371 DOMAIN-CONTAINING PROTEIN"/>
    <property type="match status" value="1"/>
</dbReference>
<dbReference type="Gene3D" id="3.30.420.10">
    <property type="entry name" value="Ribonuclease H-like superfamily/Ribonuclease H"/>
    <property type="match status" value="1"/>
</dbReference>
<dbReference type="EMBL" id="QUTH01005557">
    <property type="protein sequence ID" value="RHZ09401.1"/>
    <property type="molecule type" value="Genomic_DNA"/>
</dbReference>